<evidence type="ECO:0000313" key="2">
    <source>
        <dbReference type="Proteomes" id="UP000502502"/>
    </source>
</evidence>
<dbReference type="RefSeq" id="WP_166095931.1">
    <property type="nucleotide sequence ID" value="NZ_CP049871.1"/>
</dbReference>
<proteinExistence type="predicted"/>
<dbReference type="Proteomes" id="UP000502502">
    <property type="component" value="Chromosome"/>
</dbReference>
<organism evidence="1 2">
    <name type="scientific">Sphingomonas sinipercae</name>
    <dbReference type="NCBI Taxonomy" id="2714944"/>
    <lineage>
        <taxon>Bacteria</taxon>
        <taxon>Pseudomonadati</taxon>
        <taxon>Pseudomonadota</taxon>
        <taxon>Alphaproteobacteria</taxon>
        <taxon>Sphingomonadales</taxon>
        <taxon>Sphingomonadaceae</taxon>
        <taxon>Sphingomonas</taxon>
    </lineage>
</organism>
<dbReference type="EMBL" id="CP049871">
    <property type="protein sequence ID" value="QIL03209.1"/>
    <property type="molecule type" value="Genomic_DNA"/>
</dbReference>
<protein>
    <submittedName>
        <fullName evidence="1">Uncharacterized protein</fullName>
    </submittedName>
</protein>
<evidence type="ECO:0000313" key="1">
    <source>
        <dbReference type="EMBL" id="QIL03209.1"/>
    </source>
</evidence>
<keyword evidence="2" id="KW-1185">Reference proteome</keyword>
<dbReference type="KEGG" id="ssin:G7078_10755"/>
<dbReference type="AlphaFoldDB" id="A0A6G7ZQK5"/>
<reference evidence="1 2" key="1">
    <citation type="submission" date="2020-03" db="EMBL/GenBank/DDBJ databases">
        <title>Sphingomonas sp. nov., isolated from fish.</title>
        <authorList>
            <person name="Hyun D.-W."/>
            <person name="Bae J.-W."/>
        </authorList>
    </citation>
    <scope>NUCLEOTIDE SEQUENCE [LARGE SCALE GENOMIC DNA]</scope>
    <source>
        <strain evidence="1 2">HDW15C</strain>
    </source>
</reference>
<gene>
    <name evidence="1" type="ORF">G7078_10755</name>
</gene>
<name>A0A6G7ZQK5_9SPHN</name>
<sequence>MNKLGAALIPILLLTACGPSAPQEQPKQSISVRSAEQDALRALNPANLAIALKRAIQDGGYVCRRVEKAGFVGQYKNLDMWTANCSGDRANDWAIFVGPDGSAQVRDCGDVAKFGLPECKIVETPAAAPAG</sequence>
<accession>A0A6G7ZQK5</accession>
<dbReference type="PROSITE" id="PS51257">
    <property type="entry name" value="PROKAR_LIPOPROTEIN"/>
    <property type="match status" value="1"/>
</dbReference>